<evidence type="ECO:0000259" key="1">
    <source>
        <dbReference type="Pfam" id="PF03445"/>
    </source>
</evidence>
<dbReference type="Proteomes" id="UP000250744">
    <property type="component" value="Unassembled WGS sequence"/>
</dbReference>
<sequence length="364" mass="41695">MLFSQTRLPDTQGWPDWLSRLAEVLSAMSLSDVTRVKALQVPLVEALMELHLPAWQISQVLSDHNDWLYRFAIQESIDEMKQQGWGDAPCRFCVLCLGSGARGESLLNPDQDNALIIEDYPDARHGEIDLWFQTLSERFTDKLDQVGIPLCKGHVMARWPLWRKTLSQWCEQFRLWTSRRTVRQVQFSNILLDFNPVFGDCSLAESFREYSLSRMPRAGLFLHEMSELMDETPVALDRFERLHGDGKEAPHQDAINLKKQGLLPLQGALRLLSLQRGIREQSCQARLVALVKLGVIHQPQAEMLLLALHHLQDLLLNSQLSAFKDGRPIDGWVDMRTLNPMSKQVLRLSLLSIKELQKKARISA</sequence>
<dbReference type="AlphaFoldDB" id="A0A364NNV5"/>
<evidence type="ECO:0000259" key="2">
    <source>
        <dbReference type="Pfam" id="PF10335"/>
    </source>
</evidence>
<accession>A0A364NNV5</accession>
<proteinExistence type="predicted"/>
<dbReference type="InterPro" id="IPR018821">
    <property type="entry name" value="DUF294_put_nucleoTrafse_sb-bd"/>
</dbReference>
<feature type="domain" description="DUF294" evidence="2">
    <location>
        <begin position="221"/>
        <end position="361"/>
    </location>
</feature>
<evidence type="ECO:0000313" key="4">
    <source>
        <dbReference type="Proteomes" id="UP000250744"/>
    </source>
</evidence>
<comment type="caution">
    <text evidence="3">The sequence shown here is derived from an EMBL/GenBank/DDBJ whole genome shotgun (WGS) entry which is preliminary data.</text>
</comment>
<evidence type="ECO:0000313" key="3">
    <source>
        <dbReference type="EMBL" id="RAU18702.1"/>
    </source>
</evidence>
<reference evidence="3 4" key="1">
    <citation type="submission" date="2018-06" db="EMBL/GenBank/DDBJ databases">
        <title>Nitrincola tibetense sp. nov., isolated from Lake XuguoCo on Tibetan Plateau.</title>
        <authorList>
            <person name="Xing P."/>
        </authorList>
    </citation>
    <scope>NUCLEOTIDE SEQUENCE [LARGE SCALE GENOMIC DNA]</scope>
    <source>
        <strain evidence="4">xg18</strain>
    </source>
</reference>
<dbReference type="Pfam" id="PF03445">
    <property type="entry name" value="DUF294"/>
    <property type="match status" value="1"/>
</dbReference>
<feature type="domain" description="Protein-PII uridylyltransferase N-terminal" evidence="1">
    <location>
        <begin position="43"/>
        <end position="180"/>
    </location>
</feature>
<keyword evidence="4" id="KW-1185">Reference proteome</keyword>
<dbReference type="EMBL" id="QKRX01000004">
    <property type="protein sequence ID" value="RAU18702.1"/>
    <property type="molecule type" value="Genomic_DNA"/>
</dbReference>
<dbReference type="InterPro" id="IPR005105">
    <property type="entry name" value="GlnD_Uridyltrans_N"/>
</dbReference>
<dbReference type="OrthoDB" id="9808528at2"/>
<name>A0A364NNV5_9GAMM</name>
<gene>
    <name evidence="3" type="ORF">DN062_06645</name>
</gene>
<organism evidence="3 4">
    <name type="scientific">Nitrincola tibetensis</name>
    <dbReference type="NCBI Taxonomy" id="2219697"/>
    <lineage>
        <taxon>Bacteria</taxon>
        <taxon>Pseudomonadati</taxon>
        <taxon>Pseudomonadota</taxon>
        <taxon>Gammaproteobacteria</taxon>
        <taxon>Oceanospirillales</taxon>
        <taxon>Oceanospirillaceae</taxon>
        <taxon>Nitrincola</taxon>
    </lineage>
</organism>
<dbReference type="CDD" id="cd05401">
    <property type="entry name" value="NT_GlnE_GlnD_like"/>
    <property type="match status" value="1"/>
</dbReference>
<dbReference type="Pfam" id="PF10335">
    <property type="entry name" value="DUF294_C"/>
    <property type="match status" value="1"/>
</dbReference>
<dbReference type="GO" id="GO:0008773">
    <property type="term" value="F:[protein-PII] uridylyltransferase activity"/>
    <property type="evidence" value="ECO:0007669"/>
    <property type="project" value="InterPro"/>
</dbReference>
<protein>
    <submittedName>
        <fullName evidence="3">Signal transduction protein</fullName>
    </submittedName>
</protein>